<keyword evidence="2" id="KW-1185">Reference proteome</keyword>
<evidence type="ECO:0000313" key="1">
    <source>
        <dbReference type="EMBL" id="KAK9918149.1"/>
    </source>
</evidence>
<protein>
    <submittedName>
        <fullName evidence="1">Uncharacterized protein</fullName>
    </submittedName>
</protein>
<evidence type="ECO:0000313" key="2">
    <source>
        <dbReference type="Proteomes" id="UP001491310"/>
    </source>
</evidence>
<comment type="caution">
    <text evidence="1">The sequence shown here is derived from an EMBL/GenBank/DDBJ whole genome shotgun (WGS) entry which is preliminary data.</text>
</comment>
<dbReference type="Proteomes" id="UP001491310">
    <property type="component" value="Unassembled WGS sequence"/>
</dbReference>
<name>A0ABR2Z2K3_9CHLO</name>
<dbReference type="EMBL" id="JALJOT010000001">
    <property type="protein sequence ID" value="KAK9918149.1"/>
    <property type="molecule type" value="Genomic_DNA"/>
</dbReference>
<sequence>MSPPTALNAIIDDGFALLRSSPSDKVVLVERGDETFVVPFVLAHFTTKVSSPRSTSTTLSLGLLLKRAKPSSMMASKAVGGDIASLSCCDTQ</sequence>
<accession>A0ABR2Z2K3</accession>
<gene>
    <name evidence="1" type="ORF">WJX75_001708</name>
</gene>
<organism evidence="1 2">
    <name type="scientific">Coccomyxa subellipsoidea</name>
    <dbReference type="NCBI Taxonomy" id="248742"/>
    <lineage>
        <taxon>Eukaryota</taxon>
        <taxon>Viridiplantae</taxon>
        <taxon>Chlorophyta</taxon>
        <taxon>core chlorophytes</taxon>
        <taxon>Trebouxiophyceae</taxon>
        <taxon>Trebouxiophyceae incertae sedis</taxon>
        <taxon>Coccomyxaceae</taxon>
        <taxon>Coccomyxa</taxon>
    </lineage>
</organism>
<reference evidence="1 2" key="1">
    <citation type="journal article" date="2024" name="Nat. Commun.">
        <title>Phylogenomics reveals the evolutionary origins of lichenization in chlorophyte algae.</title>
        <authorList>
            <person name="Puginier C."/>
            <person name="Libourel C."/>
            <person name="Otte J."/>
            <person name="Skaloud P."/>
            <person name="Haon M."/>
            <person name="Grisel S."/>
            <person name="Petersen M."/>
            <person name="Berrin J.G."/>
            <person name="Delaux P.M."/>
            <person name="Dal Grande F."/>
            <person name="Keller J."/>
        </authorList>
    </citation>
    <scope>NUCLEOTIDE SEQUENCE [LARGE SCALE GENOMIC DNA]</scope>
    <source>
        <strain evidence="1 2">SAG 216-7</strain>
    </source>
</reference>
<proteinExistence type="predicted"/>